<feature type="domain" description="ABC transporter" evidence="1">
    <location>
        <begin position="15"/>
        <end position="209"/>
    </location>
</feature>
<comment type="caution">
    <text evidence="2">The sequence shown here is derived from an EMBL/GenBank/DDBJ whole genome shotgun (WGS) entry which is preliminary data.</text>
</comment>
<organism evidence="2">
    <name type="scientific">marine sediment metagenome</name>
    <dbReference type="NCBI Taxonomy" id="412755"/>
    <lineage>
        <taxon>unclassified sequences</taxon>
        <taxon>metagenomes</taxon>
        <taxon>ecological metagenomes</taxon>
    </lineage>
</organism>
<sequence>VMRVEPGMVGNEFAIQTFGLTKIFNGRVAVDSFELNIKKGELFALLGPNGAGKTITISMLCCLLKPNSGTATVIGYYIIRQPFKIKEIIGVSPQETVISEHLKPQENLNLIGKLHGIKTKELKIRSHQLLETMGISDRAKDKVRKFFGGMKRRLNIMMAMVHNPEILFLDEPTLGLDPQARRAVWEYIIRLKGKRLSYSPPTIWKRHGYNAV</sequence>
<dbReference type="PROSITE" id="PS50893">
    <property type="entry name" value="ABC_TRANSPORTER_2"/>
    <property type="match status" value="1"/>
</dbReference>
<proteinExistence type="predicted"/>
<gene>
    <name evidence="2" type="ORF">S12H4_50281</name>
</gene>
<feature type="non-terminal residue" evidence="2">
    <location>
        <position position="1"/>
    </location>
</feature>
<dbReference type="PANTHER" id="PTHR43582">
    <property type="entry name" value="LINEARMYCIN RESISTANCE ATP-BINDING PROTEIN LNRL"/>
    <property type="match status" value="1"/>
</dbReference>
<dbReference type="GO" id="GO:0016887">
    <property type="term" value="F:ATP hydrolysis activity"/>
    <property type="evidence" value="ECO:0007669"/>
    <property type="project" value="InterPro"/>
</dbReference>
<name>X1UXV6_9ZZZZ</name>
<evidence type="ECO:0000259" key="1">
    <source>
        <dbReference type="PROSITE" id="PS50893"/>
    </source>
</evidence>
<dbReference type="EMBL" id="BARW01031648">
    <property type="protein sequence ID" value="GAJ04726.1"/>
    <property type="molecule type" value="Genomic_DNA"/>
</dbReference>
<accession>X1UXV6</accession>
<reference evidence="2" key="1">
    <citation type="journal article" date="2014" name="Front. Microbiol.">
        <title>High frequency of phylogenetically diverse reductive dehalogenase-homologous genes in deep subseafloor sedimentary metagenomes.</title>
        <authorList>
            <person name="Kawai M."/>
            <person name="Futagami T."/>
            <person name="Toyoda A."/>
            <person name="Takaki Y."/>
            <person name="Nishi S."/>
            <person name="Hori S."/>
            <person name="Arai W."/>
            <person name="Tsubouchi T."/>
            <person name="Morono Y."/>
            <person name="Uchiyama I."/>
            <person name="Ito T."/>
            <person name="Fujiyama A."/>
            <person name="Inagaki F."/>
            <person name="Takami H."/>
        </authorList>
    </citation>
    <scope>NUCLEOTIDE SEQUENCE</scope>
    <source>
        <strain evidence="2">Expedition CK06-06</strain>
    </source>
</reference>
<dbReference type="PANTHER" id="PTHR43582:SF2">
    <property type="entry name" value="LINEARMYCIN RESISTANCE ATP-BINDING PROTEIN LNRL"/>
    <property type="match status" value="1"/>
</dbReference>
<dbReference type="InterPro" id="IPR003439">
    <property type="entry name" value="ABC_transporter-like_ATP-bd"/>
</dbReference>
<dbReference type="SUPFAM" id="SSF52540">
    <property type="entry name" value="P-loop containing nucleoside triphosphate hydrolases"/>
    <property type="match status" value="1"/>
</dbReference>
<protein>
    <recommendedName>
        <fullName evidence="1">ABC transporter domain-containing protein</fullName>
    </recommendedName>
</protein>
<dbReference type="AlphaFoldDB" id="X1UXV6"/>
<dbReference type="GO" id="GO:0005524">
    <property type="term" value="F:ATP binding"/>
    <property type="evidence" value="ECO:0007669"/>
    <property type="project" value="InterPro"/>
</dbReference>
<dbReference type="Pfam" id="PF00005">
    <property type="entry name" value="ABC_tran"/>
    <property type="match status" value="1"/>
</dbReference>
<dbReference type="Gene3D" id="3.40.50.300">
    <property type="entry name" value="P-loop containing nucleotide triphosphate hydrolases"/>
    <property type="match status" value="1"/>
</dbReference>
<dbReference type="InterPro" id="IPR027417">
    <property type="entry name" value="P-loop_NTPase"/>
</dbReference>
<evidence type="ECO:0000313" key="2">
    <source>
        <dbReference type="EMBL" id="GAJ04726.1"/>
    </source>
</evidence>